<dbReference type="Gene3D" id="3.40.190.10">
    <property type="entry name" value="Periplasmic binding protein-like II"/>
    <property type="match status" value="2"/>
</dbReference>
<evidence type="ECO:0000256" key="1">
    <source>
        <dbReference type="ARBA" id="ARBA00009438"/>
    </source>
</evidence>
<dbReference type="Pfam" id="PF13531">
    <property type="entry name" value="SBP_bac_11"/>
    <property type="match status" value="1"/>
</dbReference>
<dbReference type="EMBL" id="RKLU01000003">
    <property type="protein sequence ID" value="TQQ80983.1"/>
    <property type="molecule type" value="Genomic_DNA"/>
</dbReference>
<dbReference type="SUPFAM" id="SSF53850">
    <property type="entry name" value="Periplasmic binding protein-like II"/>
    <property type="match status" value="1"/>
</dbReference>
<proteinExistence type="inferred from homology"/>
<dbReference type="PANTHER" id="PTHR30632">
    <property type="entry name" value="MOLYBDATE-BINDING PERIPLASMIC PROTEIN"/>
    <property type="match status" value="1"/>
</dbReference>
<dbReference type="CDD" id="cd13540">
    <property type="entry name" value="PBP2_ModA_WtpA"/>
    <property type="match status" value="1"/>
</dbReference>
<reference evidence="2" key="1">
    <citation type="submission" date="2019-02" db="EMBL/GenBank/DDBJ databases">
        <title>Halonotius sp. a new haloarchaeum isolated from saline soil.</title>
        <authorList>
            <person name="Duran-Viseras A."/>
            <person name="Sanchez-Porro C."/>
            <person name="Ventosa A."/>
        </authorList>
    </citation>
    <scope>NUCLEOTIDE SEQUENCE</scope>
    <source>
        <strain evidence="2">F15B</strain>
    </source>
</reference>
<keyword evidence="3" id="KW-1185">Reference proteome</keyword>
<dbReference type="Proteomes" id="UP000705823">
    <property type="component" value="Unassembled WGS sequence"/>
</dbReference>
<dbReference type="PROSITE" id="PS51318">
    <property type="entry name" value="TAT"/>
    <property type="match status" value="1"/>
</dbReference>
<dbReference type="PROSITE" id="PS51257">
    <property type="entry name" value="PROKAR_LIPOPROTEIN"/>
    <property type="match status" value="1"/>
</dbReference>
<dbReference type="InterPro" id="IPR006311">
    <property type="entry name" value="TAT_signal"/>
</dbReference>
<comment type="similarity">
    <text evidence="1">Belongs to the bacterial solute-binding protein 1 family. WtpA subfamily.</text>
</comment>
<sequence length="311" mass="32840">MRIPAATVSRRAAIGALGASVLGGVAGCLGETATAVSLLSAGSLARTFEDHVGPAFEAATDYRLHGEYYGSNAVMRRVESETARPDVITSADATLLRDRLYGSVTDWDVSFATNSLGLAYDASTDLGSRLADGVPWYEVAADSAPGEIAISDPDLDPLGYRAVMAFDLAAAEHGLAEFRETMLQRVYQEPAEPQLLAGIESGDRAAAIVYHNMAVEHDLPFIEFPPAYDFGSPTAADQYATVSYTTDDGYTASGRPVIYNATVHADARNPTAGRRLVQFLLDNPDLLTDAGLSVGSSLPRAHGSPPEGIIV</sequence>
<dbReference type="OrthoDB" id="7820at2157"/>
<dbReference type="AlphaFoldDB" id="A0A8J8PBW1"/>
<gene>
    <name evidence="2" type="ORF">EGH24_07450</name>
</gene>
<dbReference type="InterPro" id="IPR050682">
    <property type="entry name" value="ModA/WtpA"/>
</dbReference>
<accession>A0A8J8PBW1</accession>
<dbReference type="PANTHER" id="PTHR30632:SF16">
    <property type="entry name" value="MOLYBDATE_TUNGSTATE-BINDING PROTEIN WTPA"/>
    <property type="match status" value="1"/>
</dbReference>
<comment type="caution">
    <text evidence="2">The sequence shown here is derived from an EMBL/GenBank/DDBJ whole genome shotgun (WGS) entry which is preliminary data.</text>
</comment>
<dbReference type="GO" id="GO:0015689">
    <property type="term" value="P:molybdate ion transport"/>
    <property type="evidence" value="ECO:0007669"/>
    <property type="project" value="TreeGrafter"/>
</dbReference>
<dbReference type="GO" id="GO:0030973">
    <property type="term" value="F:molybdate ion binding"/>
    <property type="evidence" value="ECO:0007669"/>
    <property type="project" value="TreeGrafter"/>
</dbReference>
<organism evidence="2 3">
    <name type="scientific">Halonotius terrestris</name>
    <dbReference type="NCBI Taxonomy" id="2487750"/>
    <lineage>
        <taxon>Archaea</taxon>
        <taxon>Methanobacteriati</taxon>
        <taxon>Methanobacteriota</taxon>
        <taxon>Stenosarchaea group</taxon>
        <taxon>Halobacteria</taxon>
        <taxon>Halobacteriales</taxon>
        <taxon>Haloferacaceae</taxon>
        <taxon>Halonotius</taxon>
    </lineage>
</organism>
<evidence type="ECO:0000313" key="3">
    <source>
        <dbReference type="Proteomes" id="UP000705823"/>
    </source>
</evidence>
<dbReference type="RefSeq" id="WP_142979545.1">
    <property type="nucleotide sequence ID" value="NZ_RKLU01000003.1"/>
</dbReference>
<protein>
    <submittedName>
        <fullName evidence="2">Extracellular solute-binding protein</fullName>
    </submittedName>
</protein>
<evidence type="ECO:0000313" key="2">
    <source>
        <dbReference type="EMBL" id="TQQ80983.1"/>
    </source>
</evidence>
<name>A0A8J8PBW1_9EURY</name>